<organism evidence="1 2">
    <name type="scientific">Hyalomma asiaticum</name>
    <name type="common">Tick</name>
    <dbReference type="NCBI Taxonomy" id="266040"/>
    <lineage>
        <taxon>Eukaryota</taxon>
        <taxon>Metazoa</taxon>
        <taxon>Ecdysozoa</taxon>
        <taxon>Arthropoda</taxon>
        <taxon>Chelicerata</taxon>
        <taxon>Arachnida</taxon>
        <taxon>Acari</taxon>
        <taxon>Parasitiformes</taxon>
        <taxon>Ixodida</taxon>
        <taxon>Ixodoidea</taxon>
        <taxon>Ixodidae</taxon>
        <taxon>Hyalomminae</taxon>
        <taxon>Hyalomma</taxon>
    </lineage>
</organism>
<comment type="caution">
    <text evidence="1">The sequence shown here is derived from an EMBL/GenBank/DDBJ whole genome shotgun (WGS) entry which is preliminary data.</text>
</comment>
<accession>A0ACB7RN32</accession>
<name>A0ACB7RN32_HYAAI</name>
<gene>
    <name evidence="1" type="ORF">HPB50_024842</name>
</gene>
<dbReference type="Proteomes" id="UP000821845">
    <property type="component" value="Chromosome 9"/>
</dbReference>
<evidence type="ECO:0000313" key="1">
    <source>
        <dbReference type="EMBL" id="KAH6923201.1"/>
    </source>
</evidence>
<sequence>MHPTNAGDVALSASRSLRSVPRLWCRQLFVILWKNVYVKRISRHYLTTVLEVALMVTLLLGIQEDSVVREPLLRRGDTLFEPTKTGTFWNTQPDIARIDTVYFAPKGKYLSALTRSAFSKLNVRKVIEVPTEQQLIERARDDANGTLPATSVLLFYTNFVNVNDTAEVPVGLHVSMFAGRLPFDLQVLYQQRLISQPEGPVAEERFPEMNTLLPIMGALQQRHLEMQAERVSYTHPIEELTLQRFPFPSYLEYKDTKNYALVLTRFCIGMLIPFSFFVAMLTDERATGMKEMLRVMGLSDWVYWASHYLSGFFMHLITVTLMMLFVSVKRNDEGRAFIQFSDPFLLFTILMCFCSNCQMHAILLSQFFGSSQYAIAGAMLYWTFSCVMPFLTLEQAGGQGYYYIQRDHKLWTSIFPGMSLHWSFRVLERFEKFGATCLKGPKYTRRNDRCDCEQSFLQDTRTIHIHGVITSVIFLLNRTTHHSRSYFLMICVRTAALLINSSKMSVGKANALVPSLLDTVPEGANWSNFYDRTATPDNITLAELLFVGLVCDCTIIFLVWYLDNVLHVGPGIAKPLLFPFTVIPILYDIKCVSSIYWLPRMSSLRAPPKSVGDQANFEAEPMDQLVAIEIINVSKDYDGVVAVQDVSMRIFENQITVLLGHNGAGKTSLLNMITGFLDCSSGMLLVGGYDVRTCTRDARDSIGYCAQYNILIDDLTVEEHLMYFAIIKGVPLEKARSEVVNLLHDVALIDSRNVLAVDLSLGQQRRLCTAMAIIATPKVIILDEPTANMDPDGRREMWELLLKVRRTCSIFLTTQHLDEADVLGDRIVIMANGQIRYFLKDYGAESSLPRLAFQGLEKRSSELGIASVGLTVTSLEDVLVRVGEEPKVHHPKAQNLPSPLSDEPSFVDAKLSAIRIMASTTATEPSLFACIWAVLSKRATYMWREKKMPLFSWMLPPLLLLLLFFLEDVGLRGSGYDVEHAGDSVRYTFPEVVGDAQVSRTCAAHLGFYAVDTQLSFMDKWLRPLTSDEDDFVMTEEDPSTDLTAYLLDIAKDTLRRYVFNIHFGVQLVKKEGNAIWYNGQIQHAAPLAVTLYNTARLRNVTNDANADFVFEVTARGYEELHVAAGSGSGVKEEDLRSQNTYRVLLPKVLRSIFFPLVSCLMCSNFVIFPTAERALQVPF</sequence>
<proteinExistence type="predicted"/>
<dbReference type="EMBL" id="CM023489">
    <property type="protein sequence ID" value="KAH6923201.1"/>
    <property type="molecule type" value="Genomic_DNA"/>
</dbReference>
<evidence type="ECO:0000313" key="2">
    <source>
        <dbReference type="Proteomes" id="UP000821845"/>
    </source>
</evidence>
<keyword evidence="2" id="KW-1185">Reference proteome</keyword>
<reference evidence="1" key="1">
    <citation type="submission" date="2020-05" db="EMBL/GenBank/DDBJ databases">
        <title>Large-scale comparative analyses of tick genomes elucidate their genetic diversity and vector capacities.</title>
        <authorList>
            <person name="Jia N."/>
            <person name="Wang J."/>
            <person name="Shi W."/>
            <person name="Du L."/>
            <person name="Sun Y."/>
            <person name="Zhan W."/>
            <person name="Jiang J."/>
            <person name="Wang Q."/>
            <person name="Zhang B."/>
            <person name="Ji P."/>
            <person name="Sakyi L.B."/>
            <person name="Cui X."/>
            <person name="Yuan T."/>
            <person name="Jiang B."/>
            <person name="Yang W."/>
            <person name="Lam T.T.-Y."/>
            <person name="Chang Q."/>
            <person name="Ding S."/>
            <person name="Wang X."/>
            <person name="Zhu J."/>
            <person name="Ruan X."/>
            <person name="Zhao L."/>
            <person name="Wei J."/>
            <person name="Que T."/>
            <person name="Du C."/>
            <person name="Cheng J."/>
            <person name="Dai P."/>
            <person name="Han X."/>
            <person name="Huang E."/>
            <person name="Gao Y."/>
            <person name="Liu J."/>
            <person name="Shao H."/>
            <person name="Ye R."/>
            <person name="Li L."/>
            <person name="Wei W."/>
            <person name="Wang X."/>
            <person name="Wang C."/>
            <person name="Yang T."/>
            <person name="Huo Q."/>
            <person name="Li W."/>
            <person name="Guo W."/>
            <person name="Chen H."/>
            <person name="Zhou L."/>
            <person name="Ni X."/>
            <person name="Tian J."/>
            <person name="Zhou Y."/>
            <person name="Sheng Y."/>
            <person name="Liu T."/>
            <person name="Pan Y."/>
            <person name="Xia L."/>
            <person name="Li J."/>
            <person name="Zhao F."/>
            <person name="Cao W."/>
        </authorList>
    </citation>
    <scope>NUCLEOTIDE SEQUENCE</scope>
    <source>
        <strain evidence="1">Hyas-2018</strain>
    </source>
</reference>
<protein>
    <submittedName>
        <fullName evidence="1">Uncharacterized protein</fullName>
    </submittedName>
</protein>